<proteinExistence type="predicted"/>
<dbReference type="EMBL" id="MEKH01000010">
    <property type="protein sequence ID" value="ODO01715.1"/>
    <property type="molecule type" value="Genomic_DNA"/>
</dbReference>
<feature type="compositionally biased region" description="Basic and acidic residues" evidence="1">
    <location>
        <begin position="75"/>
        <end position="91"/>
    </location>
</feature>
<sequence>MPTRNTSSEADFIPSTLLPLPLPPHPSLLGTRISEKSRTPTSSTLLPRIPFRVFTKLIPAKEASGVHTPWRKRERVCDRTGPEKGKERDTMFSDTTLVDGDGGDKGEEEEETKKRVLKAPDAVVLKS</sequence>
<gene>
    <name evidence="2" type="ORF">I350_06541</name>
</gene>
<comment type="caution">
    <text evidence="2">The sequence shown here is derived from an EMBL/GenBank/DDBJ whole genome shotgun (WGS) entry which is preliminary data.</text>
</comment>
<dbReference type="Proteomes" id="UP000095149">
    <property type="component" value="Unassembled WGS sequence"/>
</dbReference>
<evidence type="ECO:0000256" key="1">
    <source>
        <dbReference type="SAM" id="MobiDB-lite"/>
    </source>
</evidence>
<name>A0A1E3JLH1_9TREE</name>
<feature type="region of interest" description="Disordered" evidence="1">
    <location>
        <begin position="73"/>
        <end position="127"/>
    </location>
</feature>
<feature type="region of interest" description="Disordered" evidence="1">
    <location>
        <begin position="1"/>
        <end position="24"/>
    </location>
</feature>
<organism evidence="2 3">
    <name type="scientific">Cryptococcus amylolentus CBS 6273</name>
    <dbReference type="NCBI Taxonomy" id="1296118"/>
    <lineage>
        <taxon>Eukaryota</taxon>
        <taxon>Fungi</taxon>
        <taxon>Dikarya</taxon>
        <taxon>Basidiomycota</taxon>
        <taxon>Agaricomycotina</taxon>
        <taxon>Tremellomycetes</taxon>
        <taxon>Tremellales</taxon>
        <taxon>Cryptococcaceae</taxon>
        <taxon>Cryptococcus</taxon>
    </lineage>
</organism>
<accession>A0A1E3JLH1</accession>
<evidence type="ECO:0000313" key="2">
    <source>
        <dbReference type="EMBL" id="ODO01715.1"/>
    </source>
</evidence>
<evidence type="ECO:0000313" key="3">
    <source>
        <dbReference type="Proteomes" id="UP000095149"/>
    </source>
</evidence>
<protein>
    <submittedName>
        <fullName evidence="2">Uncharacterized protein</fullName>
    </submittedName>
</protein>
<reference evidence="2 3" key="1">
    <citation type="submission" date="2016-06" db="EMBL/GenBank/DDBJ databases">
        <title>Evolution of pathogenesis and genome organization in the Tremellales.</title>
        <authorList>
            <person name="Cuomo C."/>
            <person name="Litvintseva A."/>
            <person name="Heitman J."/>
            <person name="Chen Y."/>
            <person name="Sun S."/>
            <person name="Springer D."/>
            <person name="Dromer F."/>
            <person name="Young S."/>
            <person name="Zeng Q."/>
            <person name="Chapman S."/>
            <person name="Gujja S."/>
            <person name="Saif S."/>
            <person name="Birren B."/>
        </authorList>
    </citation>
    <scope>NUCLEOTIDE SEQUENCE [LARGE SCALE GENOMIC DNA]</scope>
    <source>
        <strain evidence="2 3">CBS 6273</strain>
    </source>
</reference>
<dbReference type="AlphaFoldDB" id="A0A1E3JLH1"/>